<dbReference type="Pfam" id="PF12728">
    <property type="entry name" value="HTH_17"/>
    <property type="match status" value="1"/>
</dbReference>
<accession>A0A941D8F1</accession>
<sequence length="250" mass="26939">MDRRQLSVVDAAALLGVHPQRIHQRIRSGSLPAMRIGRQWVVEEGDVRRLRRHRDPGRPLSEKSAWDLLAVAADDVPSVAALSPSSRSRARSRLRELVAGVASAPIEEAVPRIERALGRRSVRALFAASPRDLPELRGDPRIAPSGLSSSEADLSSGDVVEGYVSSADLAGVVDDHLLERADRARAGVVLHVVAAERAEAVDLARYARSPLAVAAALAEHDDVRAHDATVRLVESLAAGREAFDEDSRHA</sequence>
<dbReference type="EMBL" id="JAGSNF010000015">
    <property type="protein sequence ID" value="MBR7743758.1"/>
    <property type="molecule type" value="Genomic_DNA"/>
</dbReference>
<reference evidence="2" key="1">
    <citation type="submission" date="2021-04" db="EMBL/GenBank/DDBJ databases">
        <title>Phycicoccus avicenniae sp. nov., a novel endophytic actinomycetes isolated from branch of Avicennia mariana.</title>
        <authorList>
            <person name="Tuo L."/>
        </authorList>
    </citation>
    <scope>NUCLEOTIDE SEQUENCE</scope>
    <source>
        <strain evidence="2">BSK3Z-2</strain>
    </source>
</reference>
<gene>
    <name evidence="2" type="ORF">KC207_10700</name>
</gene>
<dbReference type="Proteomes" id="UP000677016">
    <property type="component" value="Unassembled WGS sequence"/>
</dbReference>
<name>A0A941D8F1_9MICO</name>
<keyword evidence="3" id="KW-1185">Reference proteome</keyword>
<feature type="domain" description="Helix-turn-helix" evidence="1">
    <location>
        <begin position="6"/>
        <end position="52"/>
    </location>
</feature>
<comment type="caution">
    <text evidence="2">The sequence shown here is derived from an EMBL/GenBank/DDBJ whole genome shotgun (WGS) entry which is preliminary data.</text>
</comment>
<evidence type="ECO:0000313" key="2">
    <source>
        <dbReference type="EMBL" id="MBR7743758.1"/>
    </source>
</evidence>
<dbReference type="AlphaFoldDB" id="A0A941D8F1"/>
<organism evidence="2 3">
    <name type="scientific">Phycicoccus avicenniae</name>
    <dbReference type="NCBI Taxonomy" id="2828860"/>
    <lineage>
        <taxon>Bacteria</taxon>
        <taxon>Bacillati</taxon>
        <taxon>Actinomycetota</taxon>
        <taxon>Actinomycetes</taxon>
        <taxon>Micrococcales</taxon>
        <taxon>Intrasporangiaceae</taxon>
        <taxon>Phycicoccus</taxon>
    </lineage>
</organism>
<protein>
    <submittedName>
        <fullName evidence="2">Helix-turn-helix domain-containing protein</fullName>
    </submittedName>
</protein>
<proteinExistence type="predicted"/>
<evidence type="ECO:0000259" key="1">
    <source>
        <dbReference type="Pfam" id="PF12728"/>
    </source>
</evidence>
<dbReference type="InterPro" id="IPR041657">
    <property type="entry name" value="HTH_17"/>
</dbReference>
<dbReference type="RefSeq" id="WP_211603017.1">
    <property type="nucleotide sequence ID" value="NZ_JAGSNF010000015.1"/>
</dbReference>
<evidence type="ECO:0000313" key="3">
    <source>
        <dbReference type="Proteomes" id="UP000677016"/>
    </source>
</evidence>